<reference evidence="1 2" key="1">
    <citation type="submission" date="2019-10" db="EMBL/GenBank/DDBJ databases">
        <title>Rubrobacter sp nov SCSIO 52090 isolated from a deep-sea sediment in the South China Sea.</title>
        <authorList>
            <person name="Chen R.W."/>
        </authorList>
    </citation>
    <scope>NUCLEOTIDE SEQUENCE [LARGE SCALE GENOMIC DNA]</scope>
    <source>
        <strain evidence="1 2">SCSIO 52909</strain>
    </source>
</reference>
<organism evidence="1 2">
    <name type="scientific">Rubrobacter tropicus</name>
    <dbReference type="NCBI Taxonomy" id="2653851"/>
    <lineage>
        <taxon>Bacteria</taxon>
        <taxon>Bacillati</taxon>
        <taxon>Actinomycetota</taxon>
        <taxon>Rubrobacteria</taxon>
        <taxon>Rubrobacterales</taxon>
        <taxon>Rubrobacteraceae</taxon>
        <taxon>Rubrobacter</taxon>
    </lineage>
</organism>
<dbReference type="RefSeq" id="WP_207956807.1">
    <property type="nucleotide sequence ID" value="NZ_CP045119.1"/>
</dbReference>
<evidence type="ECO:0008006" key="3">
    <source>
        <dbReference type="Google" id="ProtNLM"/>
    </source>
</evidence>
<sequence length="214" mass="23078">MLGGIARSRALGRVVLTVATILPAVSACGAGGGFDDADPRYASERERLLATCPARAQAFFAWQQELAEGKGLERPVDENDLVLDPTANLAQNHLLTLPDDQRGGVVIDSVRDRVIVQVTRGEDEVLADLREKIEDPETVAVETVRWSEGDLSSFARRIEDIPGSDSWGYGFGNANGRIEVDVPGDANEARRKIAGVIDPCAFTVRGNAPPMRPE</sequence>
<evidence type="ECO:0000313" key="2">
    <source>
        <dbReference type="Proteomes" id="UP000501452"/>
    </source>
</evidence>
<keyword evidence="2" id="KW-1185">Reference proteome</keyword>
<accession>A0A6G8QB39</accession>
<dbReference type="Proteomes" id="UP000501452">
    <property type="component" value="Chromosome"/>
</dbReference>
<dbReference type="AlphaFoldDB" id="A0A6G8QB39"/>
<dbReference type="PROSITE" id="PS51257">
    <property type="entry name" value="PROKAR_LIPOPROTEIN"/>
    <property type="match status" value="1"/>
</dbReference>
<evidence type="ECO:0000313" key="1">
    <source>
        <dbReference type="EMBL" id="QIN83679.1"/>
    </source>
</evidence>
<protein>
    <recommendedName>
        <fullName evidence="3">Lipoprotein</fullName>
    </recommendedName>
</protein>
<dbReference type="KEGG" id="rub:GBA63_14335"/>
<proteinExistence type="predicted"/>
<name>A0A6G8QB39_9ACTN</name>
<gene>
    <name evidence="1" type="ORF">GBA63_14335</name>
</gene>
<dbReference type="EMBL" id="CP045119">
    <property type="protein sequence ID" value="QIN83679.1"/>
    <property type="molecule type" value="Genomic_DNA"/>
</dbReference>